<evidence type="ECO:0000256" key="2">
    <source>
        <dbReference type="ARBA" id="ARBA00022723"/>
    </source>
</evidence>
<evidence type="ECO:0000256" key="6">
    <source>
        <dbReference type="PROSITE-ProRule" id="PRU01211"/>
    </source>
</evidence>
<dbReference type="AlphaFoldDB" id="A0AA36I2Z5"/>
<dbReference type="EMBL" id="CAUJNA010000568">
    <property type="protein sequence ID" value="CAJ1378768.1"/>
    <property type="molecule type" value="Genomic_DNA"/>
</dbReference>
<keyword evidence="2" id="KW-0479">Metal-binding</keyword>
<comment type="caution">
    <text evidence="8">The sequence shown here is derived from an EMBL/GenBank/DDBJ whole genome shotgun (WGS) entry which is preliminary data.</text>
</comment>
<evidence type="ECO:0000256" key="4">
    <source>
        <dbReference type="ARBA" id="ARBA00022833"/>
    </source>
</evidence>
<evidence type="ECO:0000313" key="8">
    <source>
        <dbReference type="EMBL" id="CAJ1378768.1"/>
    </source>
</evidence>
<evidence type="ECO:0000259" key="7">
    <source>
        <dbReference type="PROSITE" id="PS51864"/>
    </source>
</evidence>
<organism evidence="8 9">
    <name type="scientific">Effrenium voratum</name>
    <dbReference type="NCBI Taxonomy" id="2562239"/>
    <lineage>
        <taxon>Eukaryota</taxon>
        <taxon>Sar</taxon>
        <taxon>Alveolata</taxon>
        <taxon>Dinophyceae</taxon>
        <taxon>Suessiales</taxon>
        <taxon>Symbiodiniaceae</taxon>
        <taxon>Effrenium</taxon>
    </lineage>
</organism>
<dbReference type="InterPro" id="IPR024079">
    <property type="entry name" value="MetalloPept_cat_dom_sf"/>
</dbReference>
<gene>
    <name evidence="8" type="ORF">EVOR1521_LOCUS7207</name>
</gene>
<dbReference type="PANTHER" id="PTHR10127:SF780">
    <property type="entry name" value="METALLOENDOPEPTIDASE"/>
    <property type="match status" value="1"/>
</dbReference>
<dbReference type="GO" id="GO:0006508">
    <property type="term" value="P:proteolysis"/>
    <property type="evidence" value="ECO:0007669"/>
    <property type="project" value="UniProtKB-KW"/>
</dbReference>
<reference evidence="8" key="1">
    <citation type="submission" date="2023-08" db="EMBL/GenBank/DDBJ databases">
        <authorList>
            <person name="Chen Y."/>
            <person name="Shah S."/>
            <person name="Dougan E. K."/>
            <person name="Thang M."/>
            <person name="Chan C."/>
        </authorList>
    </citation>
    <scope>NUCLEOTIDE SEQUENCE</scope>
</reference>
<protein>
    <recommendedName>
        <fullName evidence="7">Peptidase M12A domain-containing protein</fullName>
    </recommendedName>
</protein>
<evidence type="ECO:0000313" key="9">
    <source>
        <dbReference type="Proteomes" id="UP001178507"/>
    </source>
</evidence>
<accession>A0AA36I2Z5</accession>
<keyword evidence="9" id="KW-1185">Reference proteome</keyword>
<dbReference type="SUPFAM" id="SSF55486">
    <property type="entry name" value="Metalloproteases ('zincins'), catalytic domain"/>
    <property type="match status" value="1"/>
</dbReference>
<proteinExistence type="predicted"/>
<keyword evidence="4" id="KW-0862">Zinc</keyword>
<sequence length="159" mass="17426">MLFQPLARKEDNFELIEEMDTSRPYDILSVMHYGRNAFAVNESEPTMTAKPAALSGGRASSAEKFDIGNRIGLSQMDADQLADHYRSEVSTCTANKLGGSTCTEMEKDGKAWVDPHGQGCAIYLQMQEEGQIESCGRPFASGRYCCECGGGLRLQAWSP</sequence>
<dbReference type="Proteomes" id="UP001178507">
    <property type="component" value="Unassembled WGS sequence"/>
</dbReference>
<keyword evidence="3" id="KW-0378">Hydrolase</keyword>
<dbReference type="Gene3D" id="3.40.390.10">
    <property type="entry name" value="Collagenase (Catalytic Domain)"/>
    <property type="match status" value="1"/>
</dbReference>
<keyword evidence="1" id="KW-0645">Protease</keyword>
<dbReference type="GO" id="GO:0004222">
    <property type="term" value="F:metalloendopeptidase activity"/>
    <property type="evidence" value="ECO:0007669"/>
    <property type="project" value="InterPro"/>
</dbReference>
<evidence type="ECO:0000256" key="1">
    <source>
        <dbReference type="ARBA" id="ARBA00022670"/>
    </source>
</evidence>
<feature type="domain" description="Peptidase M12A" evidence="7">
    <location>
        <begin position="1"/>
        <end position="93"/>
    </location>
</feature>
<evidence type="ECO:0000256" key="5">
    <source>
        <dbReference type="ARBA" id="ARBA00023049"/>
    </source>
</evidence>
<keyword evidence="5" id="KW-0482">Metalloprotease</keyword>
<name>A0AA36I2Z5_9DINO</name>
<comment type="caution">
    <text evidence="6">Lacks conserved residue(s) required for the propagation of feature annotation.</text>
</comment>
<dbReference type="PROSITE" id="PS51864">
    <property type="entry name" value="ASTACIN"/>
    <property type="match status" value="1"/>
</dbReference>
<dbReference type="InterPro" id="IPR001506">
    <property type="entry name" value="Peptidase_M12A"/>
</dbReference>
<dbReference type="Pfam" id="PF01400">
    <property type="entry name" value="Astacin"/>
    <property type="match status" value="1"/>
</dbReference>
<dbReference type="PANTHER" id="PTHR10127">
    <property type="entry name" value="DISCOIDIN, CUB, EGF, LAMININ , AND ZINC METALLOPROTEASE DOMAIN CONTAINING"/>
    <property type="match status" value="1"/>
</dbReference>
<dbReference type="GO" id="GO:0046872">
    <property type="term" value="F:metal ion binding"/>
    <property type="evidence" value="ECO:0007669"/>
    <property type="project" value="UniProtKB-KW"/>
</dbReference>
<evidence type="ECO:0000256" key="3">
    <source>
        <dbReference type="ARBA" id="ARBA00022801"/>
    </source>
</evidence>